<protein>
    <submittedName>
        <fullName evidence="7">TATA-binding protein (TBP)</fullName>
    </submittedName>
</protein>
<dbReference type="PRINTS" id="PR00686">
    <property type="entry name" value="TIFACTORIID"/>
</dbReference>
<dbReference type="InterPro" id="IPR012295">
    <property type="entry name" value="TBP_dom_sf"/>
</dbReference>
<evidence type="ECO:0000256" key="2">
    <source>
        <dbReference type="ARBA" id="ARBA00005560"/>
    </source>
</evidence>
<dbReference type="SUPFAM" id="SSF55945">
    <property type="entry name" value="TATA-box binding protein-like"/>
    <property type="match status" value="2"/>
</dbReference>
<feature type="compositionally biased region" description="Low complexity" evidence="6">
    <location>
        <begin position="52"/>
        <end position="61"/>
    </location>
</feature>
<reference evidence="7" key="1">
    <citation type="journal article" date="2023" name="Genome Biol. Evol.">
        <title>First Whole Genome Sequence and Flow Cytometry Genome Size Data for the Lichen-Forming Fungus Ramalina farinacea (Ascomycota).</title>
        <authorList>
            <person name="Llewellyn T."/>
            <person name="Mian S."/>
            <person name="Hill R."/>
            <person name="Leitch I.J."/>
            <person name="Gaya E."/>
        </authorList>
    </citation>
    <scope>NUCLEOTIDE SEQUENCE</scope>
    <source>
        <strain evidence="7">LIQ254RAFAR</strain>
    </source>
</reference>
<dbReference type="GO" id="GO:0005667">
    <property type="term" value="C:transcription regulator complex"/>
    <property type="evidence" value="ECO:0007669"/>
    <property type="project" value="UniProtKB-ARBA"/>
</dbReference>
<evidence type="ECO:0000256" key="6">
    <source>
        <dbReference type="SAM" id="MobiDB-lite"/>
    </source>
</evidence>
<dbReference type="InterPro" id="IPR033710">
    <property type="entry name" value="TBP_eukaryotic"/>
</dbReference>
<dbReference type="PANTHER" id="PTHR10126">
    <property type="entry name" value="TATA-BOX BINDING PROTEIN"/>
    <property type="match status" value="1"/>
</dbReference>
<dbReference type="Gene3D" id="3.30.310.10">
    <property type="entry name" value="TATA-Binding Protein"/>
    <property type="match status" value="2"/>
</dbReference>
<feature type="compositionally biased region" description="Polar residues" evidence="6">
    <location>
        <begin position="1"/>
        <end position="22"/>
    </location>
</feature>
<keyword evidence="8" id="KW-1185">Reference proteome</keyword>
<dbReference type="HAMAP" id="MF_00408">
    <property type="entry name" value="TATA_bind_prot_arch"/>
    <property type="match status" value="1"/>
</dbReference>
<comment type="similarity">
    <text evidence="2">Belongs to the TBP family.</text>
</comment>
<dbReference type="InterPro" id="IPR000814">
    <property type="entry name" value="TBP"/>
</dbReference>
<evidence type="ECO:0000256" key="1">
    <source>
        <dbReference type="ARBA" id="ARBA00004123"/>
    </source>
</evidence>
<dbReference type="PROSITE" id="PS00351">
    <property type="entry name" value="TFIID"/>
    <property type="match status" value="1"/>
</dbReference>
<dbReference type="FunFam" id="3.30.310.10:FF:000001">
    <property type="entry name" value="TATA-box-binding protein 2"/>
    <property type="match status" value="1"/>
</dbReference>
<keyword evidence="4" id="KW-0804">Transcription</keyword>
<gene>
    <name evidence="7" type="primary">tbp1</name>
    <name evidence="7" type="ORF">OHK93_004810</name>
</gene>
<dbReference type="GO" id="GO:0003677">
    <property type="term" value="F:DNA binding"/>
    <property type="evidence" value="ECO:0007669"/>
    <property type="project" value="UniProtKB-KW"/>
</dbReference>
<feature type="region of interest" description="Disordered" evidence="6">
    <location>
        <begin position="1"/>
        <end position="82"/>
    </location>
</feature>
<keyword evidence="3" id="KW-0238">DNA-binding</keyword>
<name>A0AA43QUT0_9LECA</name>
<evidence type="ECO:0000256" key="4">
    <source>
        <dbReference type="ARBA" id="ARBA00023163"/>
    </source>
</evidence>
<evidence type="ECO:0000256" key="3">
    <source>
        <dbReference type="ARBA" id="ARBA00023125"/>
    </source>
</evidence>
<accession>A0AA43QUT0</accession>
<dbReference type="EMBL" id="JAPUFD010000022">
    <property type="protein sequence ID" value="MDI1493026.1"/>
    <property type="molecule type" value="Genomic_DNA"/>
</dbReference>
<evidence type="ECO:0000313" key="7">
    <source>
        <dbReference type="EMBL" id="MDI1493026.1"/>
    </source>
</evidence>
<dbReference type="Proteomes" id="UP001161017">
    <property type="component" value="Unassembled WGS sequence"/>
</dbReference>
<organism evidence="7 8">
    <name type="scientific">Ramalina farinacea</name>
    <dbReference type="NCBI Taxonomy" id="258253"/>
    <lineage>
        <taxon>Eukaryota</taxon>
        <taxon>Fungi</taxon>
        <taxon>Dikarya</taxon>
        <taxon>Ascomycota</taxon>
        <taxon>Pezizomycotina</taxon>
        <taxon>Lecanoromycetes</taxon>
        <taxon>OSLEUM clade</taxon>
        <taxon>Lecanoromycetidae</taxon>
        <taxon>Lecanorales</taxon>
        <taxon>Lecanorineae</taxon>
        <taxon>Ramalinaceae</taxon>
        <taxon>Ramalina</taxon>
    </lineage>
</organism>
<comment type="subcellular location">
    <subcellularLocation>
        <location evidence="1">Nucleus</location>
    </subcellularLocation>
</comment>
<feature type="compositionally biased region" description="Low complexity" evidence="6">
    <location>
        <begin position="73"/>
        <end position="82"/>
    </location>
</feature>
<dbReference type="GO" id="GO:0006367">
    <property type="term" value="P:transcription initiation at RNA polymerase II promoter"/>
    <property type="evidence" value="ECO:0007669"/>
    <property type="project" value="UniProtKB-ARBA"/>
</dbReference>
<evidence type="ECO:0000313" key="8">
    <source>
        <dbReference type="Proteomes" id="UP001161017"/>
    </source>
</evidence>
<sequence>MDTLTSHPLTAQQASAFTSPASLSFPGGTGGMTTPPSDKDGSSQANGGGQVAGAQVQQQKGMDAAVTNGNGVTPTTPAATPAAGQSVTAGIVPTLQNIVATVNLDCRLDLKTIALHARNAEYNPKRFAAVIMRIREPKTTALIFASGKMVVTGAKSEDDSRLASRKYARIIQKLGFNAKFTDFKIQNIVGSCDIKFPIRLEGLASRHHHFSSYEPELFPGLIYRMIQPKIVLLIFVSGKIVLTGAKVREEIYRAFEMIYPVLNG</sequence>
<keyword evidence="5" id="KW-0539">Nucleus</keyword>
<comment type="caution">
    <text evidence="7">The sequence shown here is derived from an EMBL/GenBank/DDBJ whole genome shotgun (WGS) entry which is preliminary data.</text>
</comment>
<dbReference type="Pfam" id="PF00352">
    <property type="entry name" value="TBP"/>
    <property type="match status" value="2"/>
</dbReference>
<dbReference type="InterPro" id="IPR030491">
    <property type="entry name" value="TBP_CS"/>
</dbReference>
<dbReference type="AlphaFoldDB" id="A0AA43QUT0"/>
<dbReference type="GO" id="GO:0005634">
    <property type="term" value="C:nucleus"/>
    <property type="evidence" value="ECO:0007669"/>
    <property type="project" value="UniProtKB-SubCell"/>
</dbReference>
<dbReference type="FunFam" id="3.30.310.10:FF:000002">
    <property type="entry name" value="TATA-box-binding protein 2"/>
    <property type="match status" value="1"/>
</dbReference>
<proteinExistence type="inferred from homology"/>
<evidence type="ECO:0000256" key="5">
    <source>
        <dbReference type="ARBA" id="ARBA00023242"/>
    </source>
</evidence>
<dbReference type="CDD" id="cd04516">
    <property type="entry name" value="TBP_eukaryotes"/>
    <property type="match status" value="1"/>
</dbReference>